<dbReference type="Proteomes" id="UP000244571">
    <property type="component" value="Chromosome"/>
</dbReference>
<name>A0A2R4XL45_9BURK</name>
<keyword evidence="6" id="KW-1185">Reference proteome</keyword>
<dbReference type="Gene3D" id="2.40.100.10">
    <property type="entry name" value="Cyclophilin-like"/>
    <property type="match status" value="1"/>
</dbReference>
<keyword evidence="3" id="KW-0067">ATP-binding</keyword>
<evidence type="ECO:0000313" key="6">
    <source>
        <dbReference type="Proteomes" id="UP000244571"/>
    </source>
</evidence>
<evidence type="ECO:0000256" key="3">
    <source>
        <dbReference type="ARBA" id="ARBA00022840"/>
    </source>
</evidence>
<dbReference type="GO" id="GO:0016787">
    <property type="term" value="F:hydrolase activity"/>
    <property type="evidence" value="ECO:0007669"/>
    <property type="project" value="UniProtKB-KW"/>
</dbReference>
<dbReference type="KEGG" id="boz:DBV39_13105"/>
<dbReference type="PANTHER" id="PTHR34698:SF2">
    <property type="entry name" value="5-OXOPROLINASE SUBUNIT B"/>
    <property type="match status" value="1"/>
</dbReference>
<dbReference type="AlphaFoldDB" id="A0A2R4XL45"/>
<dbReference type="RefSeq" id="WP_108621910.1">
    <property type="nucleotide sequence ID" value="NZ_CP028901.1"/>
</dbReference>
<dbReference type="EMBL" id="CP028901">
    <property type="protein sequence ID" value="AWB34494.1"/>
    <property type="molecule type" value="Genomic_DNA"/>
</dbReference>
<dbReference type="SUPFAM" id="SSF50891">
    <property type="entry name" value="Cyclophilin-like"/>
    <property type="match status" value="1"/>
</dbReference>
<keyword evidence="1" id="KW-0547">Nucleotide-binding</keyword>
<dbReference type="GO" id="GO:0005524">
    <property type="term" value="F:ATP binding"/>
    <property type="evidence" value="ECO:0007669"/>
    <property type="project" value="UniProtKB-KW"/>
</dbReference>
<keyword evidence="2 5" id="KW-0378">Hydrolase</keyword>
<protein>
    <submittedName>
        <fullName evidence="5">Allophanate hydrolase</fullName>
    </submittedName>
</protein>
<organism evidence="5 6">
    <name type="scientific">Orrella marina</name>
    <dbReference type="NCBI Taxonomy" id="2163011"/>
    <lineage>
        <taxon>Bacteria</taxon>
        <taxon>Pseudomonadati</taxon>
        <taxon>Pseudomonadota</taxon>
        <taxon>Betaproteobacteria</taxon>
        <taxon>Burkholderiales</taxon>
        <taxon>Alcaligenaceae</taxon>
        <taxon>Orrella</taxon>
    </lineage>
</organism>
<accession>A0A2R4XL45</accession>
<dbReference type="Pfam" id="PF02682">
    <property type="entry name" value="CT_C_D"/>
    <property type="match status" value="1"/>
</dbReference>
<evidence type="ECO:0000256" key="2">
    <source>
        <dbReference type="ARBA" id="ARBA00022801"/>
    </source>
</evidence>
<dbReference type="InterPro" id="IPR029000">
    <property type="entry name" value="Cyclophilin-like_dom_sf"/>
</dbReference>
<evidence type="ECO:0000313" key="5">
    <source>
        <dbReference type="EMBL" id="AWB34494.1"/>
    </source>
</evidence>
<dbReference type="Gene3D" id="3.30.1360.40">
    <property type="match status" value="1"/>
</dbReference>
<dbReference type="InterPro" id="IPR003833">
    <property type="entry name" value="CT_C_D"/>
</dbReference>
<sequence length="245" mass="26362">MAFDTPPRFRHQGDRCLTVDLGERIDESTGLRCLALAARLRSDEIDGVLDVVASFVSVTVYFEPSAGLGKDPAALLQQKILAHISAIGAQGEDGLSRIQGRHIVIPVCYGGEHGPDLMDVASAMGLSAQAVIDAHAAEPLRVFLLGFAPGHPYIGIHDERFAIPRRDTPRTAVPAGSVGIANQQSTIYPNRLPGGWHIIGATPLRLFNPDAESPTLLQPGDEVRFEPINSAQFDVIRARQMESST</sequence>
<evidence type="ECO:0000256" key="1">
    <source>
        <dbReference type="ARBA" id="ARBA00022741"/>
    </source>
</evidence>
<gene>
    <name evidence="5" type="ORF">DBV39_13105</name>
</gene>
<reference evidence="5 6" key="1">
    <citation type="submission" date="2018-04" db="EMBL/GenBank/DDBJ databases">
        <title>Bordetella sp. HZ20 isolated from seawater.</title>
        <authorList>
            <person name="Sun C."/>
        </authorList>
    </citation>
    <scope>NUCLEOTIDE SEQUENCE [LARGE SCALE GENOMIC DNA]</scope>
    <source>
        <strain evidence="5 6">HZ20</strain>
    </source>
</reference>
<dbReference type="SMART" id="SM00796">
    <property type="entry name" value="AHS1"/>
    <property type="match status" value="1"/>
</dbReference>
<proteinExistence type="predicted"/>
<dbReference type="NCBIfam" id="TIGR00370">
    <property type="entry name" value="5-oxoprolinase subunit PxpB"/>
    <property type="match status" value="1"/>
</dbReference>
<dbReference type="InterPro" id="IPR010016">
    <property type="entry name" value="PxpB"/>
</dbReference>
<dbReference type="PANTHER" id="PTHR34698">
    <property type="entry name" value="5-OXOPROLINASE SUBUNIT B"/>
    <property type="match status" value="1"/>
</dbReference>
<feature type="domain" description="Carboxyltransferase" evidence="4">
    <location>
        <begin position="7"/>
        <end position="217"/>
    </location>
</feature>
<evidence type="ECO:0000259" key="4">
    <source>
        <dbReference type="SMART" id="SM00796"/>
    </source>
</evidence>
<dbReference type="OrthoDB" id="9778567at2"/>
<dbReference type="SUPFAM" id="SSF160467">
    <property type="entry name" value="PH0987 N-terminal domain-like"/>
    <property type="match status" value="1"/>
</dbReference>